<feature type="compositionally biased region" description="Basic and acidic residues" evidence="2">
    <location>
        <begin position="583"/>
        <end position="593"/>
    </location>
</feature>
<dbReference type="Gene3D" id="1.25.40.10">
    <property type="entry name" value="Tetratricopeptide repeat domain"/>
    <property type="match status" value="5"/>
</dbReference>
<dbReference type="InterPro" id="IPR011990">
    <property type="entry name" value="TPR-like_helical_dom_sf"/>
</dbReference>
<dbReference type="Bgee" id="ENSPPAG00000033686">
    <property type="expression patterns" value="Expressed in testis"/>
</dbReference>
<dbReference type="SUPFAM" id="SSF81901">
    <property type="entry name" value="HCP-like"/>
    <property type="match status" value="1"/>
</dbReference>
<dbReference type="PANTHER" id="PTHR45153">
    <property type="entry name" value="TETRATRICOPEPTIDE REPEAT PROTEIN 16"/>
    <property type="match status" value="1"/>
</dbReference>
<evidence type="ECO:0000313" key="3">
    <source>
        <dbReference type="Ensembl" id="ENSPPAP00000020900.1"/>
    </source>
</evidence>
<dbReference type="GeneID" id="100991311"/>
<feature type="region of interest" description="Disordered" evidence="2">
    <location>
        <begin position="553"/>
        <end position="595"/>
    </location>
</feature>
<feature type="repeat" description="TPR" evidence="1">
    <location>
        <begin position="365"/>
        <end position="398"/>
    </location>
</feature>
<feature type="compositionally biased region" description="Basic residues" evidence="2">
    <location>
        <begin position="770"/>
        <end position="784"/>
    </location>
</feature>
<feature type="compositionally biased region" description="Polar residues" evidence="2">
    <location>
        <begin position="675"/>
        <end position="693"/>
    </location>
</feature>
<evidence type="ECO:0000256" key="1">
    <source>
        <dbReference type="PROSITE-ProRule" id="PRU00339"/>
    </source>
</evidence>
<feature type="repeat" description="TPR" evidence="1">
    <location>
        <begin position="285"/>
        <end position="318"/>
    </location>
</feature>
<dbReference type="EMBL" id="AJFE02077451">
    <property type="status" value="NOT_ANNOTATED_CDS"/>
    <property type="molecule type" value="Genomic_DNA"/>
</dbReference>
<evidence type="ECO:0000313" key="4">
    <source>
        <dbReference type="Proteomes" id="UP000240080"/>
    </source>
</evidence>
<accession>A0A2R9AYI6</accession>
<dbReference type="EMBL" id="AJFE02077448">
    <property type="status" value="NOT_ANNOTATED_CDS"/>
    <property type="molecule type" value="Genomic_DNA"/>
</dbReference>
<keyword evidence="1" id="KW-0802">TPR repeat</keyword>
<dbReference type="EMBL" id="AJFE02077449">
    <property type="status" value="NOT_ANNOTATED_CDS"/>
    <property type="molecule type" value="Genomic_DNA"/>
</dbReference>
<dbReference type="Proteomes" id="UP000240080">
    <property type="component" value="Chromosome 9"/>
</dbReference>
<name>A0A2R9AYI6_PANPA</name>
<dbReference type="SMART" id="SM00028">
    <property type="entry name" value="TPR"/>
    <property type="match status" value="9"/>
</dbReference>
<protein>
    <submittedName>
        <fullName evidence="3">Tetratricopeptide repeat domain 16</fullName>
    </submittedName>
</protein>
<proteinExistence type="predicted"/>
<dbReference type="Pfam" id="PF13432">
    <property type="entry name" value="TPR_16"/>
    <property type="match status" value="1"/>
</dbReference>
<feature type="region of interest" description="Disordered" evidence="2">
    <location>
        <begin position="652"/>
        <end position="873"/>
    </location>
</feature>
<gene>
    <name evidence="3" type="primary">TTC16</name>
</gene>
<feature type="compositionally biased region" description="Polar residues" evidence="2">
    <location>
        <begin position="652"/>
        <end position="663"/>
    </location>
</feature>
<reference evidence="3" key="2">
    <citation type="submission" date="2025-08" db="UniProtKB">
        <authorList>
            <consortium name="Ensembl"/>
        </authorList>
    </citation>
    <scope>IDENTIFICATION</scope>
</reference>
<feature type="compositionally biased region" description="Acidic residues" evidence="2">
    <location>
        <begin position="571"/>
        <end position="582"/>
    </location>
</feature>
<reference evidence="3 4" key="1">
    <citation type="journal article" date="2012" name="Nature">
        <title>The bonobo genome compared with the chimpanzee and human genomes.</title>
        <authorList>
            <person name="Prufer K."/>
            <person name="Munch K."/>
            <person name="Hellmann I."/>
            <person name="Akagi K."/>
            <person name="Miller J.R."/>
            <person name="Walenz B."/>
            <person name="Koren S."/>
            <person name="Sutton G."/>
            <person name="Kodira C."/>
            <person name="Winer R."/>
            <person name="Knight J.R."/>
            <person name="Mullikin J.C."/>
            <person name="Meader S.J."/>
            <person name="Ponting C.P."/>
            <person name="Lunter G."/>
            <person name="Higashino S."/>
            <person name="Hobolth A."/>
            <person name="Dutheil J."/>
            <person name="Karakoc E."/>
            <person name="Alkan C."/>
            <person name="Sajjadian S."/>
            <person name="Catacchio C.R."/>
            <person name="Ventura M."/>
            <person name="Marques-Bonet T."/>
            <person name="Eichler E.E."/>
            <person name="Andre C."/>
            <person name="Atencia R."/>
            <person name="Mugisha L."/>
            <person name="Junhold J."/>
            <person name="Patterson N."/>
            <person name="Siebauer M."/>
            <person name="Good J.M."/>
            <person name="Fischer A."/>
            <person name="Ptak S.E."/>
            <person name="Lachmann M."/>
            <person name="Symer D.E."/>
            <person name="Mailund T."/>
            <person name="Schierup M.H."/>
            <person name="Andres A.M."/>
            <person name="Kelso J."/>
            <person name="Paabo S."/>
        </authorList>
    </citation>
    <scope>NUCLEOTIDE SEQUENCE [LARGE SCALE GENOMIC DNA]</scope>
</reference>
<dbReference type="PROSITE" id="PS50005">
    <property type="entry name" value="TPR"/>
    <property type="match status" value="4"/>
</dbReference>
<feature type="compositionally biased region" description="Polar residues" evidence="2">
    <location>
        <begin position="800"/>
        <end position="828"/>
    </location>
</feature>
<dbReference type="InterPro" id="IPR019734">
    <property type="entry name" value="TPR_rpt"/>
</dbReference>
<evidence type="ECO:0000256" key="2">
    <source>
        <dbReference type="SAM" id="MobiDB-lite"/>
    </source>
</evidence>
<organism evidence="3 4">
    <name type="scientific">Pan paniscus</name>
    <name type="common">Pygmy chimpanzee</name>
    <name type="synonym">Bonobo</name>
    <dbReference type="NCBI Taxonomy" id="9597"/>
    <lineage>
        <taxon>Eukaryota</taxon>
        <taxon>Metazoa</taxon>
        <taxon>Chordata</taxon>
        <taxon>Craniata</taxon>
        <taxon>Vertebrata</taxon>
        <taxon>Euteleostomi</taxon>
        <taxon>Mammalia</taxon>
        <taxon>Eutheria</taxon>
        <taxon>Euarchontoglires</taxon>
        <taxon>Primates</taxon>
        <taxon>Haplorrhini</taxon>
        <taxon>Catarrhini</taxon>
        <taxon>Hominidae</taxon>
        <taxon>Pan</taxon>
    </lineage>
</organism>
<dbReference type="SUPFAM" id="SSF48452">
    <property type="entry name" value="TPR-like"/>
    <property type="match status" value="1"/>
</dbReference>
<dbReference type="EMBL" id="AJFE02077450">
    <property type="status" value="NOT_ANNOTATED_CDS"/>
    <property type="molecule type" value="Genomic_DNA"/>
</dbReference>
<feature type="compositionally biased region" description="Polar residues" evidence="2">
    <location>
        <begin position="836"/>
        <end position="860"/>
    </location>
</feature>
<dbReference type="RefSeq" id="XP_034784999.2">
    <property type="nucleotide sequence ID" value="XM_034929108.2"/>
</dbReference>
<dbReference type="PANTHER" id="PTHR45153:SF1">
    <property type="entry name" value="TETRATRICOPEPTIDE REPEAT PROTEIN 16"/>
    <property type="match status" value="1"/>
</dbReference>
<dbReference type="STRING" id="9597.ENSPPAP00000020900"/>
<feature type="compositionally biased region" description="Polar residues" evidence="2">
    <location>
        <begin position="709"/>
        <end position="750"/>
    </location>
</feature>
<dbReference type="Ensembl" id="ENSPPAT00000043698.1">
    <property type="protein sequence ID" value="ENSPPAP00000020900.1"/>
    <property type="gene ID" value="ENSPPAG00000033686.1"/>
</dbReference>
<reference evidence="3" key="3">
    <citation type="submission" date="2025-09" db="UniProtKB">
        <authorList>
            <consortium name="Ensembl"/>
        </authorList>
    </citation>
    <scope>IDENTIFICATION</scope>
</reference>
<dbReference type="OMA" id="CQEYRST"/>
<dbReference type="Pfam" id="PF00515">
    <property type="entry name" value="TPR_1"/>
    <property type="match status" value="1"/>
</dbReference>
<feature type="compositionally biased region" description="Basic residues" evidence="2">
    <location>
        <begin position="694"/>
        <end position="708"/>
    </location>
</feature>
<dbReference type="AlphaFoldDB" id="A0A2R9AYI6"/>
<dbReference type="GeneTree" id="ENSGT00390000004550"/>
<dbReference type="KEGG" id="pps:100991311"/>
<sequence>MTDSDEDALKVDQGPSQDIPKPWVIPVPKGILQHIFGTSQVFQSICDVKPKVTGLTVPLKVREYYSRGQQCLEQADWETAVLLFSRALHLDPQLVDFYALRAEAYLQLCDFSSAAQNLRRAYSLQQDNCKHLERLTFVLYLQGQCLFEQCAFLDALNVFSHAAELQPEKPCFRYRCMACLLALKQHQACLTLITNELKQDTTNADVYILRARLYNFLQKPHLCYRDLHSALLLNPKHPQARMLLQKMVAQAQQARQDAGILAVQGKLQHALQQINRAIENNPLDPSLFLFRGTMYRRLQEFDGAVENFLKVLDMVTEDQEDMVRQAQRQLLLTYNDFAVHCYRQGAYQEGVLLLNKALRDEQQEKGLYINRGDCFFQLGNLAFAEADYQQALALSPQDEGANTRMGLLQEKMGFCEQRRRQFQKAENHFSTAIRHNPQKAQYYLYRAKSRQLLQNIFGARQDVATVLLLNPKQPKLSLLMTNLFPGMSVEEVLSTQIAHLARLQLEQMVEGSLQAGSPQGIVGMLKRQELERQKALALQHSWKQGEPLIATSEELKATPEIPQVKPGSSEGEAEAPEEEEEKEKEKKEEKKSELIPSKVASLSDSYLDQISSASSMSFRTTSTSETETSAICQEYRSTSATAVTFSDSSLLKMQSSDSGNNREALSHGPRKIKATQGQRQSLSKTEATQSQRRNSSKTKATIHKRNSSKTKATQSQRQNSSKTRATQGQGQSSSKTEATQGQRQSSSEIEATQGPRQEPSKTKTTQSPRQRPRKVKAARGRSWRPSKVDATQGRSRGLLRSSTKTEAFYESNWSLSKTEYAQGQGQRSSKAEGAQGKSQGMSSTSSKAESTWGPSPSLSKTEVDQDLTYYEAV</sequence>
<feature type="repeat" description="TPR" evidence="1">
    <location>
        <begin position="61"/>
        <end position="94"/>
    </location>
</feature>
<feature type="repeat" description="TPR" evidence="1">
    <location>
        <begin position="95"/>
        <end position="128"/>
    </location>
</feature>
<dbReference type="CTD" id="158248"/>
<keyword evidence="4" id="KW-1185">Reference proteome</keyword>